<dbReference type="GO" id="GO:0016787">
    <property type="term" value="F:hydrolase activity"/>
    <property type="evidence" value="ECO:0007669"/>
    <property type="project" value="UniProtKB-KW"/>
</dbReference>
<accession>A0A9X1NMV2</accession>
<reference evidence="1" key="1">
    <citation type="submission" date="2021-11" db="EMBL/GenBank/DDBJ databases">
        <title>Streptomyces corallinus and Kineosporia corallina sp. nov., two new coral-derived marine actinobacteria.</title>
        <authorList>
            <person name="Buangrab K."/>
            <person name="Sutthacheep M."/>
            <person name="Yeemin T."/>
            <person name="Harunari E."/>
            <person name="Igarashi Y."/>
            <person name="Sripreechasak P."/>
            <person name="Kanchanasin P."/>
            <person name="Tanasupawat S."/>
            <person name="Phongsopitanun W."/>
        </authorList>
    </citation>
    <scope>NUCLEOTIDE SEQUENCE</scope>
    <source>
        <strain evidence="1">JCM 31032</strain>
    </source>
</reference>
<comment type="caution">
    <text evidence="1">The sequence shown here is derived from an EMBL/GenBank/DDBJ whole genome shotgun (WGS) entry which is preliminary data.</text>
</comment>
<dbReference type="InterPro" id="IPR029058">
    <property type="entry name" value="AB_hydrolase_fold"/>
</dbReference>
<protein>
    <submittedName>
        <fullName evidence="1">Alpha/beta hydrolase</fullName>
    </submittedName>
</protein>
<evidence type="ECO:0000313" key="1">
    <source>
        <dbReference type="EMBL" id="MCD5316651.1"/>
    </source>
</evidence>
<sequence length="199" mass="21214">MTSATTERRALIFHGFGATPDDHWFTWLAKQLESSGFSAQVPALPDPLDPNPQRWVAEVGQALSRPAGDPVDQNTVVVAHSLGVLTVLRYLATLEGPWRLGELVLVSGFVDLLPALPNLDAYIGNGLQPAELSELSKHVDRITILRSDVDALVPVELTDRLATLLGVSAVVVPGAGHFLGMDGITELPQALEAITAGRS</sequence>
<name>A0A9X1NMV2_9ACTN</name>
<dbReference type="InterPro" id="IPR010662">
    <property type="entry name" value="RBBP9/YdeN"/>
</dbReference>
<organism evidence="1 2">
    <name type="scientific">Kineosporia babensis</name>
    <dbReference type="NCBI Taxonomy" id="499548"/>
    <lineage>
        <taxon>Bacteria</taxon>
        <taxon>Bacillati</taxon>
        <taxon>Actinomycetota</taxon>
        <taxon>Actinomycetes</taxon>
        <taxon>Kineosporiales</taxon>
        <taxon>Kineosporiaceae</taxon>
        <taxon>Kineosporia</taxon>
    </lineage>
</organism>
<dbReference type="PANTHER" id="PTHR15394">
    <property type="entry name" value="SERINE HYDROLASE RBBP9"/>
    <property type="match status" value="1"/>
</dbReference>
<dbReference type="RefSeq" id="WP_231449501.1">
    <property type="nucleotide sequence ID" value="NZ_JAJOMB010000032.1"/>
</dbReference>
<keyword evidence="2" id="KW-1185">Reference proteome</keyword>
<dbReference type="Gene3D" id="3.40.50.1820">
    <property type="entry name" value="alpha/beta hydrolase"/>
    <property type="match status" value="1"/>
</dbReference>
<keyword evidence="1" id="KW-0378">Hydrolase</keyword>
<evidence type="ECO:0000313" key="2">
    <source>
        <dbReference type="Proteomes" id="UP001138997"/>
    </source>
</evidence>
<proteinExistence type="predicted"/>
<dbReference type="Proteomes" id="UP001138997">
    <property type="component" value="Unassembled WGS sequence"/>
</dbReference>
<dbReference type="PANTHER" id="PTHR15394:SF3">
    <property type="entry name" value="SERINE HYDROLASE RBBP9"/>
    <property type="match status" value="1"/>
</dbReference>
<dbReference type="Pfam" id="PF06821">
    <property type="entry name" value="Ser_hydrolase"/>
    <property type="match status" value="1"/>
</dbReference>
<dbReference type="EMBL" id="JAJOMB010000032">
    <property type="protein sequence ID" value="MCD5316651.1"/>
    <property type="molecule type" value="Genomic_DNA"/>
</dbReference>
<dbReference type="AlphaFoldDB" id="A0A9X1NMV2"/>
<gene>
    <name evidence="1" type="ORF">LR394_37710</name>
</gene>
<dbReference type="SUPFAM" id="SSF53474">
    <property type="entry name" value="alpha/beta-Hydrolases"/>
    <property type="match status" value="1"/>
</dbReference>